<feature type="transmembrane region" description="Helical" evidence="1">
    <location>
        <begin position="6"/>
        <end position="39"/>
    </location>
</feature>
<keyword evidence="1" id="KW-1133">Transmembrane helix</keyword>
<name>A0A3B0WEB3_9ZZZZ</name>
<organism evidence="2">
    <name type="scientific">hydrothermal vent metagenome</name>
    <dbReference type="NCBI Taxonomy" id="652676"/>
    <lineage>
        <taxon>unclassified sequences</taxon>
        <taxon>metagenomes</taxon>
        <taxon>ecological metagenomes</taxon>
    </lineage>
</organism>
<evidence type="ECO:0000313" key="2">
    <source>
        <dbReference type="EMBL" id="VAW49037.1"/>
    </source>
</evidence>
<gene>
    <name evidence="2" type="ORF">MNBD_GAMMA03-1801</name>
</gene>
<dbReference type="EMBL" id="UOFC01000251">
    <property type="protein sequence ID" value="VAW49037.1"/>
    <property type="molecule type" value="Genomic_DNA"/>
</dbReference>
<feature type="transmembrane region" description="Helical" evidence="1">
    <location>
        <begin position="60"/>
        <end position="79"/>
    </location>
</feature>
<reference evidence="2" key="1">
    <citation type="submission" date="2018-06" db="EMBL/GenBank/DDBJ databases">
        <authorList>
            <person name="Zhirakovskaya E."/>
        </authorList>
    </citation>
    <scope>NUCLEOTIDE SEQUENCE</scope>
</reference>
<accession>A0A3B0WEB3</accession>
<keyword evidence="1" id="KW-0812">Transmembrane</keyword>
<keyword evidence="1" id="KW-0472">Membrane</keyword>
<sequence length="87" mass="9859">MQTLLITYAIILTLGISAMLSGIHHLANVAGFIGAIALLLVFFKDREDEETEEAIKKRRYWYIVCGTGIFFSLIFGSFWNDHMGNMI</sequence>
<evidence type="ECO:0000256" key="1">
    <source>
        <dbReference type="SAM" id="Phobius"/>
    </source>
</evidence>
<proteinExistence type="predicted"/>
<dbReference type="AlphaFoldDB" id="A0A3B0WEB3"/>
<protein>
    <submittedName>
        <fullName evidence="2">Uncharacterized protein</fullName>
    </submittedName>
</protein>